<comment type="caution">
    <text evidence="1">The sequence shown here is derived from an EMBL/GenBank/DDBJ whole genome shotgun (WGS) entry which is preliminary data.</text>
</comment>
<organism evidence="1 2">
    <name type="scientific">Seminavis robusta</name>
    <dbReference type="NCBI Taxonomy" id="568900"/>
    <lineage>
        <taxon>Eukaryota</taxon>
        <taxon>Sar</taxon>
        <taxon>Stramenopiles</taxon>
        <taxon>Ochrophyta</taxon>
        <taxon>Bacillariophyta</taxon>
        <taxon>Bacillariophyceae</taxon>
        <taxon>Bacillariophycidae</taxon>
        <taxon>Naviculales</taxon>
        <taxon>Naviculaceae</taxon>
        <taxon>Seminavis</taxon>
    </lineage>
</organism>
<dbReference type="OrthoDB" id="407954at2759"/>
<sequence>MPTLRFALAAVGDLLSNLLYGFHEVDAPTNEELTTERRKSIHATCQKFLVDLVGPGDLLDSQVRHEIAQEAYAAFGSPINMHTVTVPDESSFFEYNQKEIQHKFVTTGPFREVTLAIVNFQKFLDEEFFEQVVQHIQTVYKEHSMEDCRAMAVEITIVAAGCDAVRTFYAAAGIDEYPPLPPKANPEEPARFESVSDYALSPLKQDATASWGPFMTYRQIRPDVFQRFNLHPIWWKYASIRSAPLCNYTAAPLTAQSVMNFFEEMYVPLFYLALFLRVPGPGRHLVRAQLEPAIVAYSAGKRCRF</sequence>
<gene>
    <name evidence="1" type="ORF">SEMRO_962_G225130.1</name>
</gene>
<proteinExistence type="predicted"/>
<dbReference type="AlphaFoldDB" id="A0A9N8HKP6"/>
<dbReference type="Proteomes" id="UP001153069">
    <property type="component" value="Unassembled WGS sequence"/>
</dbReference>
<keyword evidence="2" id="KW-1185">Reference proteome</keyword>
<name>A0A9N8HKP6_9STRA</name>
<dbReference type="EMBL" id="CAICTM010000960">
    <property type="protein sequence ID" value="CAB9518768.1"/>
    <property type="molecule type" value="Genomic_DNA"/>
</dbReference>
<reference evidence="1" key="1">
    <citation type="submission" date="2020-06" db="EMBL/GenBank/DDBJ databases">
        <authorList>
            <consortium name="Plant Systems Biology data submission"/>
        </authorList>
    </citation>
    <scope>NUCLEOTIDE SEQUENCE</scope>
    <source>
        <strain evidence="1">D6</strain>
    </source>
</reference>
<evidence type="ECO:0000313" key="1">
    <source>
        <dbReference type="EMBL" id="CAB9518768.1"/>
    </source>
</evidence>
<accession>A0A9N8HKP6</accession>
<protein>
    <submittedName>
        <fullName evidence="1">Uncharacterized protein</fullName>
    </submittedName>
</protein>
<evidence type="ECO:0000313" key="2">
    <source>
        <dbReference type="Proteomes" id="UP001153069"/>
    </source>
</evidence>